<dbReference type="PANTHER" id="PTHR43649">
    <property type="entry name" value="ARABINOSE-BINDING PROTEIN-RELATED"/>
    <property type="match status" value="1"/>
</dbReference>
<proteinExistence type="predicted"/>
<sequence>MKKAFTCILALALLLSGTAAFAESASVLPYEGDEITITMLGWQSFSDYDWDNMFGQWVKGKLGNIKIEAEIPADDTDTLINLYMSSGDIPDIMMYRYPDDFDRNYADTGIALNLLDYAEYMPEYMARREQFPHLSRYDRDGATYMFFTCTYDGISQSWYANQDLLDKYNLAVPTTYEEMMECCEVVCPQEEGVYGILPIYSWGLGEIYATFSAIFGLKGATPDNVRYNYDTGEWEFMLAAYSEEFKEVTQAIADAYAKGYLASDMLTWDDAMRDEAYYSGSWLFTRPYATDANRMAQGGLNITYMDPPTHGDTVPFINTDYRSDQTGWIYFVNANTEHPEICCAILELISSVEYAQHYYWGEEGITYTVDADGKRAYTEEYLNADDETKKEKYGIARIIPYFTDPFCSTYAIGDALCAANEDVINTAYTVAAEKLVSGEYETYTPALEPIFDDYTQEDIDLIRTAVTTYVNENITAFILGTRDIAEWDAFVDGVAEYGDMNWVVEQYNAAEPRPLPPAAADRAWITP</sequence>
<evidence type="ECO:0000256" key="1">
    <source>
        <dbReference type="SAM" id="SignalP"/>
    </source>
</evidence>
<comment type="caution">
    <text evidence="2">The sequence shown here is derived from an EMBL/GenBank/DDBJ whole genome shotgun (WGS) entry which is preliminary data.</text>
</comment>
<dbReference type="AlphaFoldDB" id="A0A9D1P6S5"/>
<dbReference type="PANTHER" id="PTHR43649:SF12">
    <property type="entry name" value="DIACETYLCHITOBIOSE BINDING PROTEIN DASA"/>
    <property type="match status" value="1"/>
</dbReference>
<gene>
    <name evidence="2" type="ORF">IAA64_06810</name>
</gene>
<dbReference type="EMBL" id="DVOT01000127">
    <property type="protein sequence ID" value="HIV27663.1"/>
    <property type="molecule type" value="Genomic_DNA"/>
</dbReference>
<dbReference type="Gene3D" id="3.40.190.10">
    <property type="entry name" value="Periplasmic binding protein-like II"/>
    <property type="match status" value="2"/>
</dbReference>
<protein>
    <submittedName>
        <fullName evidence="2">Extracellular solute-binding protein</fullName>
    </submittedName>
</protein>
<reference evidence="2" key="1">
    <citation type="submission" date="2020-10" db="EMBL/GenBank/DDBJ databases">
        <authorList>
            <person name="Gilroy R."/>
        </authorList>
    </citation>
    <scope>NUCLEOTIDE SEQUENCE</scope>
    <source>
        <strain evidence="2">CHK183-6373</strain>
    </source>
</reference>
<feature type="signal peptide" evidence="1">
    <location>
        <begin position="1"/>
        <end position="22"/>
    </location>
</feature>
<accession>A0A9D1P6S5</accession>
<reference evidence="2" key="2">
    <citation type="journal article" date="2021" name="PeerJ">
        <title>Extensive microbial diversity within the chicken gut microbiome revealed by metagenomics and culture.</title>
        <authorList>
            <person name="Gilroy R."/>
            <person name="Ravi A."/>
            <person name="Getino M."/>
            <person name="Pursley I."/>
            <person name="Horton D.L."/>
            <person name="Alikhan N.F."/>
            <person name="Baker D."/>
            <person name="Gharbi K."/>
            <person name="Hall N."/>
            <person name="Watson M."/>
            <person name="Adriaenssens E.M."/>
            <person name="Foster-Nyarko E."/>
            <person name="Jarju S."/>
            <person name="Secka A."/>
            <person name="Antonio M."/>
            <person name="Oren A."/>
            <person name="Chaudhuri R.R."/>
            <person name="La Ragione R."/>
            <person name="Hildebrand F."/>
            <person name="Pallen M.J."/>
        </authorList>
    </citation>
    <scope>NUCLEOTIDE SEQUENCE</scope>
    <source>
        <strain evidence="2">CHK183-6373</strain>
    </source>
</reference>
<keyword evidence="1" id="KW-0732">Signal</keyword>
<dbReference type="Proteomes" id="UP000886884">
    <property type="component" value="Unassembled WGS sequence"/>
</dbReference>
<feature type="chain" id="PRO_5038843906" evidence="1">
    <location>
        <begin position="23"/>
        <end position="527"/>
    </location>
</feature>
<organism evidence="2 3">
    <name type="scientific">Candidatus Ornithocaccomicrobium faecavium</name>
    <dbReference type="NCBI Taxonomy" id="2840890"/>
    <lineage>
        <taxon>Bacteria</taxon>
        <taxon>Bacillati</taxon>
        <taxon>Bacillota</taxon>
        <taxon>Clostridia</taxon>
        <taxon>Candidatus Ornithocaccomicrobium</taxon>
    </lineage>
</organism>
<name>A0A9D1P6S5_9FIRM</name>
<dbReference type="SUPFAM" id="SSF53850">
    <property type="entry name" value="Periplasmic binding protein-like II"/>
    <property type="match status" value="1"/>
</dbReference>
<evidence type="ECO:0000313" key="2">
    <source>
        <dbReference type="EMBL" id="HIV27663.1"/>
    </source>
</evidence>
<evidence type="ECO:0000313" key="3">
    <source>
        <dbReference type="Proteomes" id="UP000886884"/>
    </source>
</evidence>
<dbReference type="InterPro" id="IPR050490">
    <property type="entry name" value="Bact_solute-bd_prot1"/>
</dbReference>